<reference evidence="2 3" key="1">
    <citation type="journal article" date="2023" name="Commun. Biol.">
        <title>Reorganization of the ancestral sex-determining regions during the evolution of trioecy in Pleodorina starrii.</title>
        <authorList>
            <person name="Takahashi K."/>
            <person name="Suzuki S."/>
            <person name="Kawai-Toyooka H."/>
            <person name="Yamamoto K."/>
            <person name="Hamaji T."/>
            <person name="Ootsuki R."/>
            <person name="Yamaguchi H."/>
            <person name="Kawachi M."/>
            <person name="Higashiyama T."/>
            <person name="Nozaki H."/>
        </authorList>
    </citation>
    <scope>NUCLEOTIDE SEQUENCE [LARGE SCALE GENOMIC DNA]</scope>
    <source>
        <strain evidence="2 3">NIES-4479</strain>
    </source>
</reference>
<sequence>MDKVQPQKHGRRKYRPLDVRTWFEGFLQLIGWILVIILSVVTGALFILYEIKVLNRHDVDFRDMHFDQRITNNINNRYHKNFLLAEQCANPDPVYFPGQTARFPFEPPVAYPPWSNIAPRCKPVVMIECTDIRTAACNATREALYDAAGLALAPGTPYVNCLRAGRVRVGAMSVPAGRPISLVAYLYDNNPYATLVINSPFDINVTGVRQFVDQVAEAVSSSTVNYVQPSTQLSRGISLAGVRVVASLQLLAGYTRNLRAVPPWIAVSNLWPWPGMNARCQNTGTEPAYRITGSASITIPGFSLARPNEAVVALTVAGSSLLLAAWSIGPAAAPSQELGGSTDITVSYLTGIRVAIGQVPLLGPCGGWQFSSDPADLNLTYTPHWTGSLAALQAGTSFRPIVDQVVTVDVRDVAAPRTFALPSYGGMYYIFGAFVMAFIWLVSNSLILFIIILVWWNVRSNKGLPPVTYRYMKKYRGW</sequence>
<keyword evidence="1" id="KW-0472">Membrane</keyword>
<dbReference type="Proteomes" id="UP001165080">
    <property type="component" value="Unassembled WGS sequence"/>
</dbReference>
<protein>
    <submittedName>
        <fullName evidence="2">Uncharacterized protein</fullName>
    </submittedName>
</protein>
<comment type="caution">
    <text evidence="2">The sequence shown here is derived from an EMBL/GenBank/DDBJ whole genome shotgun (WGS) entry which is preliminary data.</text>
</comment>
<organism evidence="2 3">
    <name type="scientific">Pleodorina starrii</name>
    <dbReference type="NCBI Taxonomy" id="330485"/>
    <lineage>
        <taxon>Eukaryota</taxon>
        <taxon>Viridiplantae</taxon>
        <taxon>Chlorophyta</taxon>
        <taxon>core chlorophytes</taxon>
        <taxon>Chlorophyceae</taxon>
        <taxon>CS clade</taxon>
        <taxon>Chlamydomonadales</taxon>
        <taxon>Volvocaceae</taxon>
        <taxon>Pleodorina</taxon>
    </lineage>
</organism>
<keyword evidence="1" id="KW-1133">Transmembrane helix</keyword>
<keyword evidence="3" id="KW-1185">Reference proteome</keyword>
<feature type="transmembrane region" description="Helical" evidence="1">
    <location>
        <begin position="21"/>
        <end position="49"/>
    </location>
</feature>
<accession>A0A9W6BN43</accession>
<keyword evidence="1" id="KW-0812">Transmembrane</keyword>
<evidence type="ECO:0000313" key="2">
    <source>
        <dbReference type="EMBL" id="GLC55159.1"/>
    </source>
</evidence>
<dbReference type="AlphaFoldDB" id="A0A9W6BN43"/>
<gene>
    <name evidence="2" type="primary">PLEST001274</name>
    <name evidence="2" type="ORF">PLESTB_000950200</name>
</gene>
<name>A0A9W6BN43_9CHLO</name>
<evidence type="ECO:0000256" key="1">
    <source>
        <dbReference type="SAM" id="Phobius"/>
    </source>
</evidence>
<dbReference type="OrthoDB" id="525787at2759"/>
<evidence type="ECO:0000313" key="3">
    <source>
        <dbReference type="Proteomes" id="UP001165080"/>
    </source>
</evidence>
<dbReference type="EMBL" id="BRXU01000012">
    <property type="protein sequence ID" value="GLC55159.1"/>
    <property type="molecule type" value="Genomic_DNA"/>
</dbReference>
<proteinExistence type="predicted"/>
<feature type="transmembrane region" description="Helical" evidence="1">
    <location>
        <begin position="427"/>
        <end position="456"/>
    </location>
</feature>